<organism evidence="3 4">
    <name type="scientific">Fragilariopsis cylindrus CCMP1102</name>
    <dbReference type="NCBI Taxonomy" id="635003"/>
    <lineage>
        <taxon>Eukaryota</taxon>
        <taxon>Sar</taxon>
        <taxon>Stramenopiles</taxon>
        <taxon>Ochrophyta</taxon>
        <taxon>Bacillariophyta</taxon>
        <taxon>Bacillariophyceae</taxon>
        <taxon>Bacillariophycidae</taxon>
        <taxon>Bacillariales</taxon>
        <taxon>Bacillariaceae</taxon>
        <taxon>Fragilariopsis</taxon>
    </lineage>
</organism>
<evidence type="ECO:0000256" key="1">
    <source>
        <dbReference type="SAM" id="MobiDB-lite"/>
    </source>
</evidence>
<evidence type="ECO:0000313" key="3">
    <source>
        <dbReference type="EMBL" id="OEU15694.1"/>
    </source>
</evidence>
<reference evidence="3 4" key="1">
    <citation type="submission" date="2016-09" db="EMBL/GenBank/DDBJ databases">
        <title>Extensive genetic diversity and differential bi-allelic expression allows diatom success in the polar Southern Ocean.</title>
        <authorList>
            <consortium name="DOE Joint Genome Institute"/>
            <person name="Mock T."/>
            <person name="Otillar R.P."/>
            <person name="Strauss J."/>
            <person name="Dupont C."/>
            <person name="Frickenhaus S."/>
            <person name="Maumus F."/>
            <person name="Mcmullan M."/>
            <person name="Sanges R."/>
            <person name="Schmutz J."/>
            <person name="Toseland A."/>
            <person name="Valas R."/>
            <person name="Veluchamy A."/>
            <person name="Ward B.J."/>
            <person name="Allen A."/>
            <person name="Barry K."/>
            <person name="Falciatore A."/>
            <person name="Ferrante M."/>
            <person name="Fortunato A.E."/>
            <person name="Gloeckner G."/>
            <person name="Gruber A."/>
            <person name="Hipkin R."/>
            <person name="Janech M."/>
            <person name="Kroth P."/>
            <person name="Leese F."/>
            <person name="Lindquist E."/>
            <person name="Lyon B.R."/>
            <person name="Martin J."/>
            <person name="Mayer C."/>
            <person name="Parker M."/>
            <person name="Quesneville H."/>
            <person name="Raymond J."/>
            <person name="Uhlig C."/>
            <person name="Valentin K.U."/>
            <person name="Worden A.Z."/>
            <person name="Armbrust E.V."/>
            <person name="Bowler C."/>
            <person name="Green B."/>
            <person name="Moulton V."/>
            <person name="Van Oosterhout C."/>
            <person name="Grigoriev I."/>
        </authorList>
    </citation>
    <scope>NUCLEOTIDE SEQUENCE [LARGE SCALE GENOMIC DNA]</scope>
    <source>
        <strain evidence="3 4">CCMP1102</strain>
    </source>
</reference>
<dbReference type="Proteomes" id="UP000095751">
    <property type="component" value="Unassembled WGS sequence"/>
</dbReference>
<dbReference type="AlphaFoldDB" id="A0A1E7FC29"/>
<dbReference type="OrthoDB" id="51371at2759"/>
<feature type="compositionally biased region" description="Acidic residues" evidence="1">
    <location>
        <begin position="86"/>
        <end position="98"/>
    </location>
</feature>
<gene>
    <name evidence="3" type="ORF">FRACYDRAFT_261801</name>
</gene>
<dbReference type="EMBL" id="KV784359">
    <property type="protein sequence ID" value="OEU15694.1"/>
    <property type="molecule type" value="Genomic_DNA"/>
</dbReference>
<evidence type="ECO:0000313" key="4">
    <source>
        <dbReference type="Proteomes" id="UP000095751"/>
    </source>
</evidence>
<protein>
    <recommendedName>
        <fullName evidence="2">Helicase-associated domain-containing protein</fullName>
    </recommendedName>
</protein>
<dbReference type="InterPro" id="IPR005114">
    <property type="entry name" value="Helicase_assoc"/>
</dbReference>
<dbReference type="Gene3D" id="6.10.140.530">
    <property type="match status" value="1"/>
</dbReference>
<keyword evidence="4" id="KW-1185">Reference proteome</keyword>
<accession>A0A1E7FC29</accession>
<name>A0A1E7FC29_9STRA</name>
<feature type="domain" description="Helicase-associated" evidence="2">
    <location>
        <begin position="121"/>
        <end position="164"/>
    </location>
</feature>
<feature type="region of interest" description="Disordered" evidence="1">
    <location>
        <begin position="1"/>
        <end position="98"/>
    </location>
</feature>
<feature type="compositionally biased region" description="Basic residues" evidence="1">
    <location>
        <begin position="19"/>
        <end position="42"/>
    </location>
</feature>
<dbReference type="InParanoid" id="A0A1E7FC29"/>
<evidence type="ECO:0000259" key="2">
    <source>
        <dbReference type="Pfam" id="PF03457"/>
    </source>
</evidence>
<feature type="compositionally biased region" description="Polar residues" evidence="1">
    <location>
        <begin position="50"/>
        <end position="59"/>
    </location>
</feature>
<proteinExistence type="predicted"/>
<dbReference type="KEGG" id="fcy:FRACYDRAFT_261801"/>
<dbReference type="Pfam" id="PF03457">
    <property type="entry name" value="HA"/>
    <property type="match status" value="1"/>
</dbReference>
<sequence length="204" mass="23816">MTSYKLSAADAKKTMTVKAKTKKAAAKKRAKKTTSTKKKTVKKVVAPPQEKSNVGNSKTSGKRSDKNRNNINNINTNGEEWSPVPSEDDTGEFSEDDANNEDEMWEIYDQNSERSESNACWNENYRRLQEFHSTHGHSGVPINWSTEPKFADWVSRQRQLFREIHSGYRIANPREEGRWKRLQVLKFPLDYEKWYRLTRHRYTA</sequence>